<dbReference type="EMBL" id="RCZG01000019">
    <property type="protein sequence ID" value="TPG28138.1"/>
    <property type="molecule type" value="Genomic_DNA"/>
</dbReference>
<dbReference type="Gene3D" id="3.40.47.10">
    <property type="match status" value="2"/>
</dbReference>
<evidence type="ECO:0000313" key="1">
    <source>
        <dbReference type="EMBL" id="TPG28138.1"/>
    </source>
</evidence>
<proteinExistence type="predicted"/>
<name>A0A502DRX8_9MYCO</name>
<dbReference type="GO" id="GO:0044550">
    <property type="term" value="P:secondary metabolite biosynthetic process"/>
    <property type="evidence" value="ECO:0007669"/>
    <property type="project" value="TreeGrafter"/>
</dbReference>
<dbReference type="AlphaFoldDB" id="A0A502DRX8"/>
<reference evidence="1 2" key="1">
    <citation type="journal article" date="2019" name="Environ. Microbiol.">
        <title>Species interactions and distinct microbial communities in high Arctic permafrost affected cryosols are associated with the CH4 and CO2 gas fluxes.</title>
        <authorList>
            <person name="Altshuler I."/>
            <person name="Hamel J."/>
            <person name="Turney S."/>
            <person name="Magnuson E."/>
            <person name="Levesque R."/>
            <person name="Greer C."/>
            <person name="Whyte L.G."/>
        </authorList>
    </citation>
    <scope>NUCLEOTIDE SEQUENCE [LARGE SCALE GENOMIC DNA]</scope>
    <source>
        <strain evidence="1 2">S5.20</strain>
    </source>
</reference>
<dbReference type="SUPFAM" id="SSF53901">
    <property type="entry name" value="Thiolase-like"/>
    <property type="match status" value="1"/>
</dbReference>
<dbReference type="RefSeq" id="WP_140698756.1">
    <property type="nucleotide sequence ID" value="NZ_RCZG01000019.1"/>
</dbReference>
<evidence type="ECO:0000313" key="2">
    <source>
        <dbReference type="Proteomes" id="UP000320095"/>
    </source>
</evidence>
<keyword evidence="2" id="KW-1185">Reference proteome</keyword>
<dbReference type="Proteomes" id="UP000320095">
    <property type="component" value="Unassembled WGS sequence"/>
</dbReference>
<dbReference type="PANTHER" id="PTHR34069">
    <property type="entry name" value="3-OXOACYL-[ACYL-CARRIER-PROTEIN] SYNTHASE 3"/>
    <property type="match status" value="1"/>
</dbReference>
<gene>
    <name evidence="1" type="ORF">EAH80_27805</name>
</gene>
<protein>
    <submittedName>
        <fullName evidence="1">3-oxoacyl-ACP synthase</fullName>
    </submittedName>
</protein>
<dbReference type="InterPro" id="IPR016039">
    <property type="entry name" value="Thiolase-like"/>
</dbReference>
<dbReference type="OrthoDB" id="6195581at2"/>
<sequence length="295" mass="29668">MGTIIEATATADGGSSGALELADAAARLCLERAKRTSEEVNLLINAGIYNDKGISEPAVASLIQEDIGANPEELPGLGQGTFSFDVRNGGCGMLSGIQLADGLLASGTVKLGMVVASDIDPDPGVSEGFGFPAVGGAVLLSTDDSPAGFTAFRNATFPQFAGLFQSSVAWQDDTRPGHGDQGRNVLCVDIAESYADRALECAESTVREAVADGVVDLGEVDLLVATASVPGFAVALAQRLGVSAARVASPSQALAGAHTAALASALESVQPKVGSTALFVCVGAGITVVAALYRG</sequence>
<dbReference type="GO" id="GO:0016746">
    <property type="term" value="F:acyltransferase activity"/>
    <property type="evidence" value="ECO:0007669"/>
    <property type="project" value="UniProtKB-KW"/>
</dbReference>
<comment type="caution">
    <text evidence="1">The sequence shown here is derived from an EMBL/GenBank/DDBJ whole genome shotgun (WGS) entry which is preliminary data.</text>
</comment>
<organism evidence="1 2">
    <name type="scientific">Mycolicibacterium hodleri</name>
    <dbReference type="NCBI Taxonomy" id="49897"/>
    <lineage>
        <taxon>Bacteria</taxon>
        <taxon>Bacillati</taxon>
        <taxon>Actinomycetota</taxon>
        <taxon>Actinomycetes</taxon>
        <taxon>Mycobacteriales</taxon>
        <taxon>Mycobacteriaceae</taxon>
        <taxon>Mycolicibacterium</taxon>
    </lineage>
</organism>
<dbReference type="PANTHER" id="PTHR34069:SF2">
    <property type="entry name" value="BETA-KETOACYL-[ACYL-CARRIER-PROTEIN] SYNTHASE III"/>
    <property type="match status" value="1"/>
</dbReference>
<accession>A0A502DRX8</accession>